<evidence type="ECO:0000313" key="1">
    <source>
        <dbReference type="EMBL" id="KYO21462.1"/>
    </source>
</evidence>
<dbReference type="Proteomes" id="UP000050525">
    <property type="component" value="Unassembled WGS sequence"/>
</dbReference>
<protein>
    <recommendedName>
        <fullName evidence="3">Reverse transcriptase domain-containing protein</fullName>
    </recommendedName>
</protein>
<gene>
    <name evidence="1" type="ORF">Y1Q_0001664</name>
</gene>
<name>A0A151MAE7_ALLMI</name>
<comment type="caution">
    <text evidence="1">The sequence shown here is derived from an EMBL/GenBank/DDBJ whole genome shotgun (WGS) entry which is preliminary data.</text>
</comment>
<evidence type="ECO:0008006" key="3">
    <source>
        <dbReference type="Google" id="ProtNLM"/>
    </source>
</evidence>
<sequence length="74" mass="8408">MWCSSPASEGKLCSNPRRPGIRLIHNALMQLRDALQYQQERGQNVAMLNLDLEKAYDQGKNRPERCLDPVPNGN</sequence>
<reference evidence="1 2" key="1">
    <citation type="journal article" date="2012" name="Genome Biol.">
        <title>Sequencing three crocodilian genomes to illuminate the evolution of archosaurs and amniotes.</title>
        <authorList>
            <person name="St John J.A."/>
            <person name="Braun E.L."/>
            <person name="Isberg S.R."/>
            <person name="Miles L.G."/>
            <person name="Chong A.Y."/>
            <person name="Gongora J."/>
            <person name="Dalzell P."/>
            <person name="Moran C."/>
            <person name="Bed'hom B."/>
            <person name="Abzhanov A."/>
            <person name="Burgess S.C."/>
            <person name="Cooksey A.M."/>
            <person name="Castoe T.A."/>
            <person name="Crawford N.G."/>
            <person name="Densmore L.D."/>
            <person name="Drew J.C."/>
            <person name="Edwards S.V."/>
            <person name="Faircloth B.C."/>
            <person name="Fujita M.K."/>
            <person name="Greenwold M.J."/>
            <person name="Hoffmann F.G."/>
            <person name="Howard J.M."/>
            <person name="Iguchi T."/>
            <person name="Janes D.E."/>
            <person name="Khan S.Y."/>
            <person name="Kohno S."/>
            <person name="de Koning A.J."/>
            <person name="Lance S.L."/>
            <person name="McCarthy F.M."/>
            <person name="McCormack J.E."/>
            <person name="Merchant M.E."/>
            <person name="Peterson D.G."/>
            <person name="Pollock D.D."/>
            <person name="Pourmand N."/>
            <person name="Raney B.J."/>
            <person name="Roessler K.A."/>
            <person name="Sanford J.R."/>
            <person name="Sawyer R.H."/>
            <person name="Schmidt C.J."/>
            <person name="Triplett E.W."/>
            <person name="Tuberville T.D."/>
            <person name="Venegas-Anaya M."/>
            <person name="Howard J.T."/>
            <person name="Jarvis E.D."/>
            <person name="Guillette L.J.Jr."/>
            <person name="Glenn T.C."/>
            <person name="Green R.E."/>
            <person name="Ray D.A."/>
        </authorList>
    </citation>
    <scope>NUCLEOTIDE SEQUENCE [LARGE SCALE GENOMIC DNA]</scope>
    <source>
        <strain evidence="1">KSC_2009_1</strain>
    </source>
</reference>
<keyword evidence="2" id="KW-1185">Reference proteome</keyword>
<accession>A0A151MAE7</accession>
<dbReference type="EMBL" id="AKHW03006295">
    <property type="protein sequence ID" value="KYO21462.1"/>
    <property type="molecule type" value="Genomic_DNA"/>
</dbReference>
<organism evidence="1 2">
    <name type="scientific">Alligator mississippiensis</name>
    <name type="common">American alligator</name>
    <dbReference type="NCBI Taxonomy" id="8496"/>
    <lineage>
        <taxon>Eukaryota</taxon>
        <taxon>Metazoa</taxon>
        <taxon>Chordata</taxon>
        <taxon>Craniata</taxon>
        <taxon>Vertebrata</taxon>
        <taxon>Euteleostomi</taxon>
        <taxon>Archelosauria</taxon>
        <taxon>Archosauria</taxon>
        <taxon>Crocodylia</taxon>
        <taxon>Alligatoridae</taxon>
        <taxon>Alligatorinae</taxon>
        <taxon>Alligator</taxon>
    </lineage>
</organism>
<dbReference type="AlphaFoldDB" id="A0A151MAE7"/>
<proteinExistence type="predicted"/>
<evidence type="ECO:0000313" key="2">
    <source>
        <dbReference type="Proteomes" id="UP000050525"/>
    </source>
</evidence>